<organism evidence="3 4">
    <name type="scientific">Blepharisma stoltei</name>
    <dbReference type="NCBI Taxonomy" id="1481888"/>
    <lineage>
        <taxon>Eukaryota</taxon>
        <taxon>Sar</taxon>
        <taxon>Alveolata</taxon>
        <taxon>Ciliophora</taxon>
        <taxon>Postciliodesmatophora</taxon>
        <taxon>Heterotrichea</taxon>
        <taxon>Heterotrichida</taxon>
        <taxon>Blepharismidae</taxon>
        <taxon>Blepharisma</taxon>
    </lineage>
</organism>
<feature type="compositionally biased region" description="Polar residues" evidence="2">
    <location>
        <begin position="25"/>
        <end position="52"/>
    </location>
</feature>
<sequence length="477" mass="54660">MENQAIITNNSDDSIPAYYKSSFLSKPSGHSLSKPSATHNSQHQFSIESSPICSPVRRNSEERGAELNPDLIAQLLKDIDTSRMNFVDRMVFDINRKTLLQKSMSQYNETQSKSSSTKRTGVFERLLEDVNRRFKIKTNIKEYSEIEEKNQTSQSVKILPKAMTDKVYQRLEEDTKKRKIAKKVREIIKKQEEESVERTKEKQISKNQARELVKRLTADAKRRLEKIEEKRREKEMREEESIIQWVKSRHPSRPLNPEIEERLTNEKKVIEDLYGLPGQFVSSNFQEISPPRKQFTLKEATESGKRLMSTKSLGRKKIQHNEYNHKPAINSPSKYKHVKPRYCGEFSKIMRCKSTSNIKTSPSTSFESSNATTANHDFKELIKVADNALKNLENTKKNNESQLKPPKPRVPCLKLPFGGSSLKEKLLTNASTVASIGMASSNFQSKSNSMGDYDFVPSITPDFVGFPVRLRSSSINS</sequence>
<evidence type="ECO:0000256" key="1">
    <source>
        <dbReference type="SAM" id="Coils"/>
    </source>
</evidence>
<keyword evidence="4" id="KW-1185">Reference proteome</keyword>
<feature type="region of interest" description="Disordered" evidence="2">
    <location>
        <begin position="25"/>
        <end position="65"/>
    </location>
</feature>
<protein>
    <submittedName>
        <fullName evidence="3">Uncharacterized protein</fullName>
    </submittedName>
</protein>
<accession>A0AAU9K4V3</accession>
<proteinExistence type="predicted"/>
<evidence type="ECO:0000256" key="2">
    <source>
        <dbReference type="SAM" id="MobiDB-lite"/>
    </source>
</evidence>
<evidence type="ECO:0000313" key="4">
    <source>
        <dbReference type="Proteomes" id="UP001162131"/>
    </source>
</evidence>
<feature type="coiled-coil region" evidence="1">
    <location>
        <begin position="375"/>
        <end position="402"/>
    </location>
</feature>
<dbReference type="Proteomes" id="UP001162131">
    <property type="component" value="Unassembled WGS sequence"/>
</dbReference>
<evidence type="ECO:0000313" key="3">
    <source>
        <dbReference type="EMBL" id="CAG9333529.1"/>
    </source>
</evidence>
<gene>
    <name evidence="3" type="ORF">BSTOLATCC_MIC58340</name>
</gene>
<dbReference type="AlphaFoldDB" id="A0AAU9K4V3"/>
<name>A0AAU9K4V3_9CILI</name>
<dbReference type="EMBL" id="CAJZBQ010000056">
    <property type="protein sequence ID" value="CAG9333529.1"/>
    <property type="molecule type" value="Genomic_DNA"/>
</dbReference>
<comment type="caution">
    <text evidence="3">The sequence shown here is derived from an EMBL/GenBank/DDBJ whole genome shotgun (WGS) entry which is preliminary data.</text>
</comment>
<feature type="coiled-coil region" evidence="1">
    <location>
        <begin position="210"/>
        <end position="244"/>
    </location>
</feature>
<keyword evidence="1" id="KW-0175">Coiled coil</keyword>
<reference evidence="3" key="1">
    <citation type="submission" date="2021-09" db="EMBL/GenBank/DDBJ databases">
        <authorList>
            <consortium name="AG Swart"/>
            <person name="Singh M."/>
            <person name="Singh A."/>
            <person name="Seah K."/>
            <person name="Emmerich C."/>
        </authorList>
    </citation>
    <scope>NUCLEOTIDE SEQUENCE</scope>
    <source>
        <strain evidence="3">ATCC30299</strain>
    </source>
</reference>